<dbReference type="NCBIfam" id="TIGR00369">
    <property type="entry name" value="unchar_dom_1"/>
    <property type="match status" value="1"/>
</dbReference>
<evidence type="ECO:0000313" key="4">
    <source>
        <dbReference type="EMBL" id="GAA4000127.1"/>
    </source>
</evidence>
<dbReference type="SUPFAM" id="SSF54637">
    <property type="entry name" value="Thioesterase/thiol ester dehydrase-isomerase"/>
    <property type="match status" value="1"/>
</dbReference>
<dbReference type="InterPro" id="IPR003736">
    <property type="entry name" value="PAAI_dom"/>
</dbReference>
<dbReference type="PANTHER" id="PTHR43240">
    <property type="entry name" value="1,4-DIHYDROXY-2-NAPHTHOYL-COA THIOESTERASE 1"/>
    <property type="match status" value="1"/>
</dbReference>
<organism evidence="4 5">
    <name type="scientific">Sphingomonas humi</name>
    <dbReference type="NCBI Taxonomy" id="335630"/>
    <lineage>
        <taxon>Bacteria</taxon>
        <taxon>Pseudomonadati</taxon>
        <taxon>Pseudomonadota</taxon>
        <taxon>Alphaproteobacteria</taxon>
        <taxon>Sphingomonadales</taxon>
        <taxon>Sphingomonadaceae</taxon>
        <taxon>Sphingomonas</taxon>
    </lineage>
</organism>
<dbReference type="Proteomes" id="UP001501310">
    <property type="component" value="Unassembled WGS sequence"/>
</dbReference>
<dbReference type="CDD" id="cd03443">
    <property type="entry name" value="PaaI_thioesterase"/>
    <property type="match status" value="1"/>
</dbReference>
<evidence type="ECO:0000313" key="5">
    <source>
        <dbReference type="Proteomes" id="UP001501310"/>
    </source>
</evidence>
<accession>A0ABP7RNN3</accession>
<proteinExistence type="inferred from homology"/>
<keyword evidence="2" id="KW-0378">Hydrolase</keyword>
<protein>
    <submittedName>
        <fullName evidence="4">Hotdog fold thioesterase</fullName>
    </submittedName>
</protein>
<dbReference type="Gene3D" id="3.10.129.10">
    <property type="entry name" value="Hotdog Thioesterase"/>
    <property type="match status" value="1"/>
</dbReference>
<comment type="caution">
    <text evidence="4">The sequence shown here is derived from an EMBL/GenBank/DDBJ whole genome shotgun (WGS) entry which is preliminary data.</text>
</comment>
<dbReference type="Pfam" id="PF03061">
    <property type="entry name" value="4HBT"/>
    <property type="match status" value="1"/>
</dbReference>
<evidence type="ECO:0000256" key="1">
    <source>
        <dbReference type="ARBA" id="ARBA00008324"/>
    </source>
</evidence>
<name>A0ABP7RNN3_9SPHN</name>
<dbReference type="InterPro" id="IPR029069">
    <property type="entry name" value="HotDog_dom_sf"/>
</dbReference>
<dbReference type="EMBL" id="BAAAZD010000001">
    <property type="protein sequence ID" value="GAA4000127.1"/>
    <property type="molecule type" value="Genomic_DNA"/>
</dbReference>
<dbReference type="PANTHER" id="PTHR43240:SF5">
    <property type="entry name" value="1,4-DIHYDROXY-2-NAPHTHOYL-COA THIOESTERASE 1"/>
    <property type="match status" value="1"/>
</dbReference>
<dbReference type="RefSeq" id="WP_344708869.1">
    <property type="nucleotide sequence ID" value="NZ_BAAAZD010000001.1"/>
</dbReference>
<reference evidence="5" key="1">
    <citation type="journal article" date="2019" name="Int. J. Syst. Evol. Microbiol.">
        <title>The Global Catalogue of Microorganisms (GCM) 10K type strain sequencing project: providing services to taxonomists for standard genome sequencing and annotation.</title>
        <authorList>
            <consortium name="The Broad Institute Genomics Platform"/>
            <consortium name="The Broad Institute Genome Sequencing Center for Infectious Disease"/>
            <person name="Wu L."/>
            <person name="Ma J."/>
        </authorList>
    </citation>
    <scope>NUCLEOTIDE SEQUENCE [LARGE SCALE GENOMIC DNA]</scope>
    <source>
        <strain evidence="5">JCM 16603</strain>
    </source>
</reference>
<feature type="domain" description="Thioesterase" evidence="3">
    <location>
        <begin position="52"/>
        <end position="130"/>
    </location>
</feature>
<dbReference type="InterPro" id="IPR006683">
    <property type="entry name" value="Thioestr_dom"/>
</dbReference>
<keyword evidence="5" id="KW-1185">Reference proteome</keyword>
<gene>
    <name evidence="4" type="ORF">GCM10022211_07990</name>
</gene>
<sequence length="144" mass="15779">MSIWHIHDFDPEAATRIGDACMIGHLGIEFLERGDDWLKARMPVDRRTTQPYGRLHGGASVALSETVASYAGMMTVDPEQKGVVGLEINANHIRAAREGWVVATAKAEAIGRTTQVWTIRVEEEGGKLVCLSRITLAVIARQQA</sequence>
<evidence type="ECO:0000256" key="2">
    <source>
        <dbReference type="ARBA" id="ARBA00022801"/>
    </source>
</evidence>
<comment type="similarity">
    <text evidence="1">Belongs to the thioesterase PaaI family.</text>
</comment>
<evidence type="ECO:0000259" key="3">
    <source>
        <dbReference type="Pfam" id="PF03061"/>
    </source>
</evidence>